<evidence type="ECO:0000313" key="1">
    <source>
        <dbReference type="EMBL" id="KAJ0195558.1"/>
    </source>
</evidence>
<organism evidence="1 2">
    <name type="scientific">Lactuca sativa</name>
    <name type="common">Garden lettuce</name>
    <dbReference type="NCBI Taxonomy" id="4236"/>
    <lineage>
        <taxon>Eukaryota</taxon>
        <taxon>Viridiplantae</taxon>
        <taxon>Streptophyta</taxon>
        <taxon>Embryophyta</taxon>
        <taxon>Tracheophyta</taxon>
        <taxon>Spermatophyta</taxon>
        <taxon>Magnoliopsida</taxon>
        <taxon>eudicotyledons</taxon>
        <taxon>Gunneridae</taxon>
        <taxon>Pentapetalae</taxon>
        <taxon>asterids</taxon>
        <taxon>campanulids</taxon>
        <taxon>Asterales</taxon>
        <taxon>Asteraceae</taxon>
        <taxon>Cichorioideae</taxon>
        <taxon>Cichorieae</taxon>
        <taxon>Lactucinae</taxon>
        <taxon>Lactuca</taxon>
    </lineage>
</organism>
<proteinExistence type="predicted"/>
<dbReference type="Proteomes" id="UP000235145">
    <property type="component" value="Unassembled WGS sequence"/>
</dbReference>
<reference evidence="1 2" key="1">
    <citation type="journal article" date="2017" name="Nat. Commun.">
        <title>Genome assembly with in vitro proximity ligation data and whole-genome triplication in lettuce.</title>
        <authorList>
            <person name="Reyes-Chin-Wo S."/>
            <person name="Wang Z."/>
            <person name="Yang X."/>
            <person name="Kozik A."/>
            <person name="Arikit S."/>
            <person name="Song C."/>
            <person name="Xia L."/>
            <person name="Froenicke L."/>
            <person name="Lavelle D.O."/>
            <person name="Truco M.J."/>
            <person name="Xia R."/>
            <person name="Zhu S."/>
            <person name="Xu C."/>
            <person name="Xu H."/>
            <person name="Xu X."/>
            <person name="Cox K."/>
            <person name="Korf I."/>
            <person name="Meyers B.C."/>
            <person name="Michelmore R.W."/>
        </authorList>
    </citation>
    <scope>NUCLEOTIDE SEQUENCE [LARGE SCALE GENOMIC DNA]</scope>
    <source>
        <strain evidence="2">cv. Salinas</strain>
        <tissue evidence="1">Seedlings</tissue>
    </source>
</reference>
<name>A0A9R1UZD2_LACSA</name>
<sequence length="83" mass="9208">MISQRQSIEKVKAYEQSGISFNGEIREDVKRPFLDGREIDLVLDKYLTASSLTQTNGILGREKCSQGSPSVAVGKEMLNFGLK</sequence>
<gene>
    <name evidence="1" type="ORF">LSAT_V11C700385480</name>
</gene>
<dbReference type="EMBL" id="NBSK02000007">
    <property type="protein sequence ID" value="KAJ0195558.1"/>
    <property type="molecule type" value="Genomic_DNA"/>
</dbReference>
<dbReference type="AlphaFoldDB" id="A0A9R1UZD2"/>
<comment type="caution">
    <text evidence="1">The sequence shown here is derived from an EMBL/GenBank/DDBJ whole genome shotgun (WGS) entry which is preliminary data.</text>
</comment>
<protein>
    <submittedName>
        <fullName evidence="1">Uncharacterized protein</fullName>
    </submittedName>
</protein>
<keyword evidence="2" id="KW-1185">Reference proteome</keyword>
<evidence type="ECO:0000313" key="2">
    <source>
        <dbReference type="Proteomes" id="UP000235145"/>
    </source>
</evidence>
<accession>A0A9R1UZD2</accession>